<sequence length="371" mass="43407">MQRARRKQRDDVEEMKETLQELEGLYQKLSDEAQERRKNTEKTQQTREQQKLESDYYEIADLSHTLKEEKFMLEQMLTEKQKTYRRMQQVMVDRVQELELPCPTTTTPETLFSDFDFTPVTEESANELIRRCYQQILQFQDAATPLTPPRGMAKDDLKPKSKAERAAGTMVTSTPFPPTATFGWKVSCHVTPDKDFFVSFAKYFKGISAEDAMIASWSRFNDPMKNRAPNRRLLRYEILQEINDSTYVAGVDIEHPVKKNKQMRNIFLRFRMQTEQGFVIGRGSMNPKSPEVRRQAEEHSSFEYVDNYSWIEFISQRDPRTGEDGALVKFNARTEYNTQEDTHLRLVNSLFLTLKWEQAIIPNAGNLFLAS</sequence>
<evidence type="ECO:0000313" key="2">
    <source>
        <dbReference type="EnsemblProtists" id="PYU1_T009613"/>
    </source>
</evidence>
<dbReference type="InParanoid" id="K3WXB5"/>
<feature type="region of interest" description="Disordered" evidence="1">
    <location>
        <begin position="29"/>
        <end position="51"/>
    </location>
</feature>
<dbReference type="VEuPathDB" id="FungiDB:PYU1_G009595"/>
<dbReference type="eggNOG" id="ENOG502SIUE">
    <property type="taxonomic scope" value="Eukaryota"/>
</dbReference>
<reference evidence="2" key="3">
    <citation type="submission" date="2015-02" db="UniProtKB">
        <authorList>
            <consortium name="EnsemblProtists"/>
        </authorList>
    </citation>
    <scope>IDENTIFICATION</scope>
    <source>
        <strain evidence="2">DAOM BR144</strain>
    </source>
</reference>
<accession>K3WXB5</accession>
<evidence type="ECO:0000256" key="1">
    <source>
        <dbReference type="SAM" id="MobiDB-lite"/>
    </source>
</evidence>
<proteinExistence type="predicted"/>
<dbReference type="EMBL" id="GL376615">
    <property type="status" value="NOT_ANNOTATED_CDS"/>
    <property type="molecule type" value="Genomic_DNA"/>
</dbReference>
<reference evidence="3" key="2">
    <citation type="submission" date="2010-04" db="EMBL/GenBank/DDBJ databases">
        <authorList>
            <person name="Buell R."/>
            <person name="Hamilton J."/>
            <person name="Hostetler J."/>
        </authorList>
    </citation>
    <scope>NUCLEOTIDE SEQUENCE [LARGE SCALE GENOMIC DNA]</scope>
    <source>
        <strain evidence="3">DAOM:BR144</strain>
    </source>
</reference>
<evidence type="ECO:0000313" key="3">
    <source>
        <dbReference type="Proteomes" id="UP000019132"/>
    </source>
</evidence>
<keyword evidence="3" id="KW-1185">Reference proteome</keyword>
<dbReference type="AlphaFoldDB" id="K3WXB5"/>
<protein>
    <submittedName>
        <fullName evidence="2">Uncharacterized protein</fullName>
    </submittedName>
</protein>
<organism evidence="2 3">
    <name type="scientific">Globisporangium ultimum (strain ATCC 200006 / CBS 805.95 / DAOM BR144)</name>
    <name type="common">Pythium ultimum</name>
    <dbReference type="NCBI Taxonomy" id="431595"/>
    <lineage>
        <taxon>Eukaryota</taxon>
        <taxon>Sar</taxon>
        <taxon>Stramenopiles</taxon>
        <taxon>Oomycota</taxon>
        <taxon>Peronosporomycetes</taxon>
        <taxon>Pythiales</taxon>
        <taxon>Pythiaceae</taxon>
        <taxon>Globisporangium</taxon>
    </lineage>
</organism>
<dbReference type="HOGENOM" id="CLU_052441_0_0_1"/>
<name>K3WXB5_GLOUD</name>
<dbReference type="Proteomes" id="UP000019132">
    <property type="component" value="Unassembled WGS sequence"/>
</dbReference>
<dbReference type="EnsemblProtists" id="PYU1_T009613">
    <property type="protein sequence ID" value="PYU1_T009613"/>
    <property type="gene ID" value="PYU1_G009595"/>
</dbReference>
<dbReference type="OMA" id="YIRMTED"/>
<reference evidence="3" key="1">
    <citation type="journal article" date="2010" name="Genome Biol.">
        <title>Genome sequence of the necrotrophic plant pathogen Pythium ultimum reveals original pathogenicity mechanisms and effector repertoire.</title>
        <authorList>
            <person name="Levesque C.A."/>
            <person name="Brouwer H."/>
            <person name="Cano L."/>
            <person name="Hamilton J.P."/>
            <person name="Holt C."/>
            <person name="Huitema E."/>
            <person name="Raffaele S."/>
            <person name="Robideau G.P."/>
            <person name="Thines M."/>
            <person name="Win J."/>
            <person name="Zerillo M.M."/>
            <person name="Beakes G.W."/>
            <person name="Boore J.L."/>
            <person name="Busam D."/>
            <person name="Dumas B."/>
            <person name="Ferriera S."/>
            <person name="Fuerstenberg S.I."/>
            <person name="Gachon C.M."/>
            <person name="Gaulin E."/>
            <person name="Govers F."/>
            <person name="Grenville-Briggs L."/>
            <person name="Horner N."/>
            <person name="Hostetler J."/>
            <person name="Jiang R.H."/>
            <person name="Johnson J."/>
            <person name="Krajaejun T."/>
            <person name="Lin H."/>
            <person name="Meijer H.J."/>
            <person name="Moore B."/>
            <person name="Morris P."/>
            <person name="Phuntmart V."/>
            <person name="Puiu D."/>
            <person name="Shetty J."/>
            <person name="Stajich J.E."/>
            <person name="Tripathy S."/>
            <person name="Wawra S."/>
            <person name="van West P."/>
            <person name="Whitty B.R."/>
            <person name="Coutinho P.M."/>
            <person name="Henrissat B."/>
            <person name="Martin F."/>
            <person name="Thomas P.D."/>
            <person name="Tyler B.M."/>
            <person name="De Vries R.P."/>
            <person name="Kamoun S."/>
            <person name="Yandell M."/>
            <person name="Tisserat N."/>
            <person name="Buell C.R."/>
        </authorList>
    </citation>
    <scope>NUCLEOTIDE SEQUENCE</scope>
    <source>
        <strain evidence="3">DAOM:BR144</strain>
    </source>
</reference>